<proteinExistence type="predicted"/>
<dbReference type="AlphaFoldDB" id="X1QQL6"/>
<accession>X1QQL6</accession>
<organism evidence="1">
    <name type="scientific">marine sediment metagenome</name>
    <dbReference type="NCBI Taxonomy" id="412755"/>
    <lineage>
        <taxon>unclassified sequences</taxon>
        <taxon>metagenomes</taxon>
        <taxon>ecological metagenomes</taxon>
    </lineage>
</organism>
<feature type="non-terminal residue" evidence="1">
    <location>
        <position position="1"/>
    </location>
</feature>
<reference evidence="1" key="1">
    <citation type="journal article" date="2014" name="Front. Microbiol.">
        <title>High frequency of phylogenetically diverse reductive dehalogenase-homologous genes in deep subseafloor sedimentary metagenomes.</title>
        <authorList>
            <person name="Kawai M."/>
            <person name="Futagami T."/>
            <person name="Toyoda A."/>
            <person name="Takaki Y."/>
            <person name="Nishi S."/>
            <person name="Hori S."/>
            <person name="Arai W."/>
            <person name="Tsubouchi T."/>
            <person name="Morono Y."/>
            <person name="Uchiyama I."/>
            <person name="Ito T."/>
            <person name="Fujiyama A."/>
            <person name="Inagaki F."/>
            <person name="Takami H."/>
        </authorList>
    </citation>
    <scope>NUCLEOTIDE SEQUENCE</scope>
    <source>
        <strain evidence="1">Expedition CK06-06</strain>
    </source>
</reference>
<name>X1QQL6_9ZZZZ</name>
<comment type="caution">
    <text evidence="1">The sequence shown here is derived from an EMBL/GenBank/DDBJ whole genome shotgun (WGS) entry which is preliminary data.</text>
</comment>
<evidence type="ECO:0000313" key="1">
    <source>
        <dbReference type="EMBL" id="GAI70518.1"/>
    </source>
</evidence>
<feature type="non-terminal residue" evidence="1">
    <location>
        <position position="90"/>
    </location>
</feature>
<dbReference type="EMBL" id="BARV01044262">
    <property type="protein sequence ID" value="GAI70518.1"/>
    <property type="molecule type" value="Genomic_DNA"/>
</dbReference>
<protein>
    <submittedName>
        <fullName evidence="1">Uncharacterized protein</fullName>
    </submittedName>
</protein>
<sequence length="90" mass="10882">VNIPLFLQENYNAKVTALKNNSLLTFAENQFLKYITNLKSHHRFIHMIREDPASCQDQSTFKLLETRYSNSRRKKVRKRMEWLAYQYRKG</sequence>
<gene>
    <name evidence="1" type="ORF">S06H3_65615</name>
</gene>